<evidence type="ECO:0000313" key="1">
    <source>
        <dbReference type="EMBL" id="QZN99694.1"/>
    </source>
</evidence>
<evidence type="ECO:0000313" key="2">
    <source>
        <dbReference type="Proteomes" id="UP000825701"/>
    </source>
</evidence>
<dbReference type="KEGG" id="cmet:K6K41_23940"/>
<proteinExistence type="predicted"/>
<organism evidence="1 2">
    <name type="scientific">Chenggangzhangella methanolivorans</name>
    <dbReference type="NCBI Taxonomy" id="1437009"/>
    <lineage>
        <taxon>Bacteria</taxon>
        <taxon>Pseudomonadati</taxon>
        <taxon>Pseudomonadota</taxon>
        <taxon>Alphaproteobacteria</taxon>
        <taxon>Hyphomicrobiales</taxon>
        <taxon>Methylopilaceae</taxon>
        <taxon>Chenggangzhangella</taxon>
    </lineage>
</organism>
<name>A0A9E6R8C4_9HYPH</name>
<reference evidence="1" key="1">
    <citation type="submission" date="2021-08" db="EMBL/GenBank/DDBJ databases">
        <authorList>
            <person name="Zhang H."/>
            <person name="Xu M."/>
            <person name="Yu Z."/>
            <person name="Yang L."/>
            <person name="Cai Y."/>
        </authorList>
    </citation>
    <scope>NUCLEOTIDE SEQUENCE</scope>
    <source>
        <strain evidence="1">CHL1</strain>
    </source>
</reference>
<sequence>MADLTHDQGYVAPTIACPYHLELWRSAPGAALLGWFRGLIAAALIGVAAAGQVRAEEVCPSVTQARSLGVIVPAYFYPTTDYGAESWTRLEGYARRSAAAGIDFVTIVNPSNGSFRAADPNYVAVVDRMDAAGATLVGYLSRLDPAGIERPVADVLDDIAAWKRFYPKIRGFFFDQVPNDDAGEKKAYYDQLLARARETFGEDALLIGNPGRAPHKRYRDLFDVLVVFEDVGANFSDVVLPKALRKQKAKRFACLVHTSGSLAAPSDRTRLCRVAREIRFQKPTGQNGGWWFVTTDDLVATDPSGFATPYDTLGESFDRFFDVTCWVNRLARCE</sequence>
<accession>A0A9E6R8C4</accession>
<dbReference type="EMBL" id="CP081869">
    <property type="protein sequence ID" value="QZN99694.1"/>
    <property type="molecule type" value="Genomic_DNA"/>
</dbReference>
<dbReference type="AlphaFoldDB" id="A0A9E6R8C4"/>
<protein>
    <submittedName>
        <fullName evidence="1">Spherulation-specific family 4 protein</fullName>
    </submittedName>
</protein>
<dbReference type="InterPro" id="IPR021986">
    <property type="entry name" value="Spherulin4"/>
</dbReference>
<dbReference type="PANTHER" id="PTHR35040">
    <property type="match status" value="1"/>
</dbReference>
<gene>
    <name evidence="1" type="ORF">K6K41_23940</name>
</gene>
<dbReference type="Proteomes" id="UP000825701">
    <property type="component" value="Chromosome"/>
</dbReference>
<keyword evidence="2" id="KW-1185">Reference proteome</keyword>
<dbReference type="RefSeq" id="WP_261402792.1">
    <property type="nucleotide sequence ID" value="NZ_CP081869.1"/>
</dbReference>
<dbReference type="PANTHER" id="PTHR35040:SF9">
    <property type="entry name" value="4-LIKE CELL SURFACE PROTEIN, PUTATIVE (AFU_ORTHOLOGUE AFUA_4G14080)-RELATED"/>
    <property type="match status" value="1"/>
</dbReference>
<dbReference type="Pfam" id="PF12138">
    <property type="entry name" value="Spherulin4"/>
    <property type="match status" value="1"/>
</dbReference>